<dbReference type="AlphaFoldDB" id="A0A8H4QRZ5"/>
<reference evidence="1 2" key="1">
    <citation type="submission" date="2020-03" db="EMBL/GenBank/DDBJ databases">
        <title>Draft Genome Sequence of Cudoniella acicularis.</title>
        <authorList>
            <person name="Buettner E."/>
            <person name="Kellner H."/>
        </authorList>
    </citation>
    <scope>NUCLEOTIDE SEQUENCE [LARGE SCALE GENOMIC DNA]</scope>
    <source>
        <strain evidence="1 2">DSM 108380</strain>
    </source>
</reference>
<comment type="caution">
    <text evidence="1">The sequence shown here is derived from an EMBL/GenBank/DDBJ whole genome shotgun (WGS) entry which is preliminary data.</text>
</comment>
<proteinExistence type="predicted"/>
<dbReference type="PANTHER" id="PTHR39697:SF2">
    <property type="entry name" value="CYANOVIRIN-N DOMAIN-CONTAINING PROTEIN"/>
    <property type="match status" value="1"/>
</dbReference>
<dbReference type="EMBL" id="JAAMPI010002279">
    <property type="protein sequence ID" value="KAF4615879.1"/>
    <property type="molecule type" value="Genomic_DNA"/>
</dbReference>
<protein>
    <submittedName>
        <fullName evidence="1">Uncharacterized protein</fullName>
    </submittedName>
</protein>
<gene>
    <name evidence="1" type="ORF">G7Y89_g15236</name>
</gene>
<evidence type="ECO:0000313" key="2">
    <source>
        <dbReference type="Proteomes" id="UP000566819"/>
    </source>
</evidence>
<dbReference type="InterPro" id="IPR008999">
    <property type="entry name" value="Actin-crosslinking"/>
</dbReference>
<dbReference type="PANTHER" id="PTHR39697">
    <property type="entry name" value="RICIN B LECTIN DOMAIN-CONTAINING PROTEIN-RELATED"/>
    <property type="match status" value="1"/>
</dbReference>
<evidence type="ECO:0000313" key="1">
    <source>
        <dbReference type="EMBL" id="KAF4615879.1"/>
    </source>
</evidence>
<dbReference type="OrthoDB" id="5289641at2759"/>
<accession>A0A8H4QRZ5</accession>
<dbReference type="SUPFAM" id="SSF50405">
    <property type="entry name" value="Actin-crosslinking proteins"/>
    <property type="match status" value="1"/>
</dbReference>
<organism evidence="1 2">
    <name type="scientific">Cudoniella acicularis</name>
    <dbReference type="NCBI Taxonomy" id="354080"/>
    <lineage>
        <taxon>Eukaryota</taxon>
        <taxon>Fungi</taxon>
        <taxon>Dikarya</taxon>
        <taxon>Ascomycota</taxon>
        <taxon>Pezizomycotina</taxon>
        <taxon>Leotiomycetes</taxon>
        <taxon>Helotiales</taxon>
        <taxon>Tricladiaceae</taxon>
        <taxon>Cudoniella</taxon>
    </lineage>
</organism>
<sequence length="194" mass="21940">MADSNLPPLHDTKMTSQLEEIDTTSTAGMSVDSTSGLNTPTNSTFTIIDEALDYGQRDAVPWPGSIFVIRDLEQGRIITLKDGKLILQTNPHKTSCIYWICIEHSNGFLGFRSSGAATYIGHDGGQKFICEVKHHRDYEWFCVRKHPEGGYVLLINRGKRFLRVRAKEDTGDCELVEGDGEDKKWTRWEFVKVD</sequence>
<name>A0A8H4QRZ5_9HELO</name>
<keyword evidence="2" id="KW-1185">Reference proteome</keyword>
<dbReference type="Proteomes" id="UP000566819">
    <property type="component" value="Unassembled WGS sequence"/>
</dbReference>